<dbReference type="InterPro" id="IPR024185">
    <property type="entry name" value="FTHF_cligase-like_sf"/>
</dbReference>
<feature type="domain" description="LUD" evidence="1">
    <location>
        <begin position="96"/>
        <end position="209"/>
    </location>
</feature>
<reference evidence="2 3" key="1">
    <citation type="submission" date="2019-01" db="EMBL/GenBank/DDBJ databases">
        <title>Lacibacter sp. strain TTM-7.</title>
        <authorList>
            <person name="Chen W.-M."/>
        </authorList>
    </citation>
    <scope>NUCLEOTIDE SEQUENCE [LARGE SCALE GENOMIC DNA]</scope>
    <source>
        <strain evidence="2 3">TTM-7</strain>
    </source>
</reference>
<comment type="caution">
    <text evidence="2">The sequence shown here is derived from an EMBL/GenBank/DDBJ whole genome shotgun (WGS) entry which is preliminary data.</text>
</comment>
<dbReference type="OrthoDB" id="9794157at2"/>
<name>A0A4Q1CHZ4_9BACT</name>
<dbReference type="Pfam" id="PF02589">
    <property type="entry name" value="LUD_dom"/>
    <property type="match status" value="1"/>
</dbReference>
<gene>
    <name evidence="2" type="ORF">ESA94_12355</name>
</gene>
<dbReference type="SUPFAM" id="SSF100950">
    <property type="entry name" value="NagB/RpiA/CoA transferase-like"/>
    <property type="match status" value="1"/>
</dbReference>
<sequence>MSVSASKENILKKIRQALSHPVPVPFPQSEGNSSVFQPPVDDMAVQFAQEFTKLQGKFVFCADEKDMAEQLLQLAAARKWDKVVCREQKLQQIFKQLNIPINFHDNLSDSDASFTTCELLVSRTGTMVLSTGNESGRTTSVYAPVHVCIAYTSQMVYDLKDALQALREKYGNQLPSFISFATGPSRTADIEKTLVVGVHGPKEVFVFLIEG</sequence>
<dbReference type="AlphaFoldDB" id="A0A4Q1CHZ4"/>
<dbReference type="PANTHER" id="PTHR43682:SF1">
    <property type="entry name" value="LACTATE UTILIZATION PROTEIN C"/>
    <property type="match status" value="1"/>
</dbReference>
<dbReference type="InterPro" id="IPR037171">
    <property type="entry name" value="NagB/RpiA_transferase-like"/>
</dbReference>
<organism evidence="2 3">
    <name type="scientific">Lacibacter luteus</name>
    <dbReference type="NCBI Taxonomy" id="2508719"/>
    <lineage>
        <taxon>Bacteria</taxon>
        <taxon>Pseudomonadati</taxon>
        <taxon>Bacteroidota</taxon>
        <taxon>Chitinophagia</taxon>
        <taxon>Chitinophagales</taxon>
        <taxon>Chitinophagaceae</taxon>
        <taxon>Lacibacter</taxon>
    </lineage>
</organism>
<dbReference type="EMBL" id="SDHW01000003">
    <property type="protein sequence ID" value="RXK59841.1"/>
    <property type="molecule type" value="Genomic_DNA"/>
</dbReference>
<accession>A0A4Q1CHZ4</accession>
<dbReference type="RefSeq" id="WP_129131215.1">
    <property type="nucleotide sequence ID" value="NZ_SDHW01000003.1"/>
</dbReference>
<keyword evidence="3" id="KW-1185">Reference proteome</keyword>
<dbReference type="PANTHER" id="PTHR43682">
    <property type="entry name" value="LACTATE UTILIZATION PROTEIN C"/>
    <property type="match status" value="1"/>
</dbReference>
<dbReference type="InterPro" id="IPR003741">
    <property type="entry name" value="LUD_dom"/>
</dbReference>
<dbReference type="Gene3D" id="3.40.50.10420">
    <property type="entry name" value="NagB/RpiA/CoA transferase-like"/>
    <property type="match status" value="1"/>
</dbReference>
<evidence type="ECO:0000313" key="3">
    <source>
        <dbReference type="Proteomes" id="UP000290204"/>
    </source>
</evidence>
<evidence type="ECO:0000259" key="1">
    <source>
        <dbReference type="Pfam" id="PF02589"/>
    </source>
</evidence>
<evidence type="ECO:0000313" key="2">
    <source>
        <dbReference type="EMBL" id="RXK59841.1"/>
    </source>
</evidence>
<proteinExistence type="predicted"/>
<dbReference type="Proteomes" id="UP000290204">
    <property type="component" value="Unassembled WGS sequence"/>
</dbReference>
<protein>
    <submittedName>
        <fullName evidence="2">Lactate utilization protein B/C</fullName>
    </submittedName>
</protein>